<evidence type="ECO:0000256" key="3">
    <source>
        <dbReference type="SAM" id="Phobius"/>
    </source>
</evidence>
<dbReference type="InterPro" id="IPR050469">
    <property type="entry name" value="Diguanylate_Cyclase"/>
</dbReference>
<name>A0ABM7YJL4_9BURK</name>
<dbReference type="NCBIfam" id="TIGR00254">
    <property type="entry name" value="GGDEF"/>
    <property type="match status" value="1"/>
</dbReference>
<reference evidence="5" key="1">
    <citation type="submission" date="2022-04" db="EMBL/GenBank/DDBJ databases">
        <title>Whole genome sequence of Sphaerotilus sp. FB-5.</title>
        <authorList>
            <person name="Takeda M."/>
            <person name="Narihara S."/>
            <person name="Akimoto M."/>
            <person name="Akimoto R."/>
            <person name="Nishiyashiki S."/>
            <person name="Murakami T."/>
        </authorList>
    </citation>
    <scope>NUCLEOTIDE SEQUENCE</scope>
    <source>
        <strain evidence="5">FB-5</strain>
    </source>
</reference>
<keyword evidence="6" id="KW-1185">Reference proteome</keyword>
<evidence type="ECO:0000256" key="2">
    <source>
        <dbReference type="ARBA" id="ARBA00034247"/>
    </source>
</evidence>
<dbReference type="RefSeq" id="WP_251972641.1">
    <property type="nucleotide sequence ID" value="NZ_AP025730.1"/>
</dbReference>
<keyword evidence="3" id="KW-0472">Membrane</keyword>
<evidence type="ECO:0000259" key="4">
    <source>
        <dbReference type="PROSITE" id="PS50887"/>
    </source>
</evidence>
<evidence type="ECO:0000313" key="6">
    <source>
        <dbReference type="Proteomes" id="UP001057498"/>
    </source>
</evidence>
<accession>A0ABM7YJL4</accession>
<dbReference type="InterPro" id="IPR029787">
    <property type="entry name" value="Nucleotide_cyclase"/>
</dbReference>
<keyword evidence="3" id="KW-0812">Transmembrane</keyword>
<dbReference type="Gene3D" id="3.30.70.270">
    <property type="match status" value="1"/>
</dbReference>
<feature type="transmembrane region" description="Helical" evidence="3">
    <location>
        <begin position="6"/>
        <end position="26"/>
    </location>
</feature>
<evidence type="ECO:0000313" key="5">
    <source>
        <dbReference type="EMBL" id="BDI04528.1"/>
    </source>
</evidence>
<dbReference type="EMBL" id="AP025730">
    <property type="protein sequence ID" value="BDI04528.1"/>
    <property type="molecule type" value="Genomic_DNA"/>
</dbReference>
<feature type="transmembrane region" description="Helical" evidence="3">
    <location>
        <begin position="58"/>
        <end position="79"/>
    </location>
</feature>
<feature type="domain" description="GGDEF" evidence="4">
    <location>
        <begin position="252"/>
        <end position="385"/>
    </location>
</feature>
<comment type="catalytic activity">
    <reaction evidence="2">
        <text>2 GTP = 3',3'-c-di-GMP + 2 diphosphate</text>
        <dbReference type="Rhea" id="RHEA:24898"/>
        <dbReference type="ChEBI" id="CHEBI:33019"/>
        <dbReference type="ChEBI" id="CHEBI:37565"/>
        <dbReference type="ChEBI" id="CHEBI:58805"/>
        <dbReference type="EC" id="2.7.7.65"/>
    </reaction>
</comment>
<proteinExistence type="predicted"/>
<gene>
    <name evidence="5" type="ORF">CATMQ487_14980</name>
</gene>
<dbReference type="InterPro" id="IPR043128">
    <property type="entry name" value="Rev_trsase/Diguanyl_cyclase"/>
</dbReference>
<dbReference type="CDD" id="cd01949">
    <property type="entry name" value="GGDEF"/>
    <property type="match status" value="1"/>
</dbReference>
<dbReference type="SUPFAM" id="SSF55073">
    <property type="entry name" value="Nucleotide cyclase"/>
    <property type="match status" value="1"/>
</dbReference>
<dbReference type="Proteomes" id="UP001057498">
    <property type="component" value="Chromosome"/>
</dbReference>
<feature type="transmembrane region" description="Helical" evidence="3">
    <location>
        <begin position="115"/>
        <end position="132"/>
    </location>
</feature>
<dbReference type="Pfam" id="PF00990">
    <property type="entry name" value="GGDEF"/>
    <property type="match status" value="1"/>
</dbReference>
<evidence type="ECO:0000256" key="1">
    <source>
        <dbReference type="ARBA" id="ARBA00012528"/>
    </source>
</evidence>
<dbReference type="InterPro" id="IPR000160">
    <property type="entry name" value="GGDEF_dom"/>
</dbReference>
<keyword evidence="3" id="KW-1133">Transmembrane helix</keyword>
<organism evidence="5 6">
    <name type="scientific">Sphaerotilus microaerophilus</name>
    <dbReference type="NCBI Taxonomy" id="2914710"/>
    <lineage>
        <taxon>Bacteria</taxon>
        <taxon>Pseudomonadati</taxon>
        <taxon>Pseudomonadota</taxon>
        <taxon>Betaproteobacteria</taxon>
        <taxon>Burkholderiales</taxon>
        <taxon>Sphaerotilaceae</taxon>
        <taxon>Sphaerotilus</taxon>
    </lineage>
</organism>
<feature type="transmembrane region" description="Helical" evidence="3">
    <location>
        <begin position="190"/>
        <end position="212"/>
    </location>
</feature>
<feature type="transmembrane region" description="Helical" evidence="3">
    <location>
        <begin position="91"/>
        <end position="109"/>
    </location>
</feature>
<sequence>MSTLYHLAAAQMLLYGAMWACAWVIVGDERRAVQHWLGFTLLLAAGLGLISLRPDGNPWLTVVLANWALVVAVVLFWRGGALFLRLPPRDAEMALLLLAIGTLVVWLGPQPRQGFWLHPGFVCAGAIGWLLLANARRSHAALKMQFGERTAWVVSATLSALALLQVVRAVQGLTSSTPVPMHQTHAANVALVFAMLVSSAVLNMVYLFLMVLRLLRRLTHLVDHDALTGLLNRRSIERALVRAWVGWRRSGRTFAVVSIDLDHFKQVNDRWGHPAGDEVLRACAELLQRGVRQVDQVGRVGGEEFLILLLDSDEAQAMATAERLRSQLACTDIRTHGALLRVTCSMGVAVADAGDAEPDQMVQRSDAALYQAKHDGRDRVVSGALVATIPVPAASPTER</sequence>
<dbReference type="SMART" id="SM00267">
    <property type="entry name" value="GGDEF"/>
    <property type="match status" value="1"/>
</dbReference>
<feature type="transmembrane region" description="Helical" evidence="3">
    <location>
        <begin position="152"/>
        <end position="170"/>
    </location>
</feature>
<protein>
    <recommendedName>
        <fullName evidence="1">diguanylate cyclase</fullName>
        <ecNumber evidence="1">2.7.7.65</ecNumber>
    </recommendedName>
</protein>
<dbReference type="PANTHER" id="PTHR45138">
    <property type="entry name" value="REGULATORY COMPONENTS OF SENSORY TRANSDUCTION SYSTEM"/>
    <property type="match status" value="1"/>
</dbReference>
<dbReference type="EC" id="2.7.7.65" evidence="1"/>
<feature type="transmembrane region" description="Helical" evidence="3">
    <location>
        <begin position="33"/>
        <end position="52"/>
    </location>
</feature>
<dbReference type="PANTHER" id="PTHR45138:SF9">
    <property type="entry name" value="DIGUANYLATE CYCLASE DGCM-RELATED"/>
    <property type="match status" value="1"/>
</dbReference>
<dbReference type="PROSITE" id="PS50887">
    <property type="entry name" value="GGDEF"/>
    <property type="match status" value="1"/>
</dbReference>